<evidence type="ECO:0000256" key="5">
    <source>
        <dbReference type="SAM" id="MobiDB-lite"/>
    </source>
</evidence>
<keyword evidence="4 6" id="KW-0472">Membrane</keyword>
<dbReference type="GO" id="GO:0042147">
    <property type="term" value="P:retrograde transport, endosome to Golgi"/>
    <property type="evidence" value="ECO:0007669"/>
    <property type="project" value="TreeGrafter"/>
</dbReference>
<dbReference type="AlphaFoldDB" id="G0SGA1"/>
<dbReference type="PANTHER" id="PTHR14856">
    <property type="entry name" value="PQ-LOOP REPEAT-CONTAINING PROTEIN 1-LIKE PROTEIN"/>
    <property type="match status" value="1"/>
</dbReference>
<dbReference type="GO" id="GO:0005768">
    <property type="term" value="C:endosome"/>
    <property type="evidence" value="ECO:0007669"/>
    <property type="project" value="TreeGrafter"/>
</dbReference>
<dbReference type="Proteomes" id="UP000008066">
    <property type="component" value="Unassembled WGS sequence"/>
</dbReference>
<evidence type="ECO:0008006" key="9">
    <source>
        <dbReference type="Google" id="ProtNLM"/>
    </source>
</evidence>
<evidence type="ECO:0000256" key="1">
    <source>
        <dbReference type="ARBA" id="ARBA00004141"/>
    </source>
</evidence>
<dbReference type="HOGENOM" id="CLU_049047_3_0_1"/>
<evidence type="ECO:0000313" key="7">
    <source>
        <dbReference type="EMBL" id="EGS17240.1"/>
    </source>
</evidence>
<evidence type="ECO:0000256" key="2">
    <source>
        <dbReference type="ARBA" id="ARBA00022692"/>
    </source>
</evidence>
<name>G0SGA1_CHATD</name>
<reference evidence="7 8" key="1">
    <citation type="journal article" date="2011" name="Cell">
        <title>Insight into structure and assembly of the nuclear pore complex by utilizing the genome of a eukaryotic thermophile.</title>
        <authorList>
            <person name="Amlacher S."/>
            <person name="Sarges P."/>
            <person name="Flemming D."/>
            <person name="van Noort V."/>
            <person name="Kunze R."/>
            <person name="Devos D.P."/>
            <person name="Arumugam M."/>
            <person name="Bork P."/>
            <person name="Hurt E."/>
        </authorList>
    </citation>
    <scope>NUCLEOTIDE SEQUENCE [LARGE SCALE GENOMIC DNA]</scope>
    <source>
        <strain evidence="8">DSM 1495 / CBS 144.50 / IMI 039719</strain>
    </source>
</reference>
<dbReference type="OMA" id="FKMWFFF"/>
<dbReference type="GO" id="GO:0016020">
    <property type="term" value="C:membrane"/>
    <property type="evidence" value="ECO:0007669"/>
    <property type="project" value="UniProtKB-SubCell"/>
</dbReference>
<dbReference type="GeneID" id="18260597"/>
<protein>
    <recommendedName>
        <fullName evidence="9">PQ loop repeat protein</fullName>
    </recommendedName>
</protein>
<feature type="transmembrane region" description="Helical" evidence="6">
    <location>
        <begin position="127"/>
        <end position="146"/>
    </location>
</feature>
<accession>G0SGA1</accession>
<feature type="transmembrane region" description="Helical" evidence="6">
    <location>
        <begin position="12"/>
        <end position="31"/>
    </location>
</feature>
<evidence type="ECO:0000256" key="3">
    <source>
        <dbReference type="ARBA" id="ARBA00022989"/>
    </source>
</evidence>
<dbReference type="GO" id="GO:0045332">
    <property type="term" value="P:phospholipid translocation"/>
    <property type="evidence" value="ECO:0007669"/>
    <property type="project" value="TreeGrafter"/>
</dbReference>
<dbReference type="GO" id="GO:0005829">
    <property type="term" value="C:cytosol"/>
    <property type="evidence" value="ECO:0007669"/>
    <property type="project" value="GOC"/>
</dbReference>
<evidence type="ECO:0000313" key="8">
    <source>
        <dbReference type="Proteomes" id="UP000008066"/>
    </source>
</evidence>
<dbReference type="eggNOG" id="KOG2913">
    <property type="taxonomic scope" value="Eukaryota"/>
</dbReference>
<dbReference type="PANTHER" id="PTHR14856:SF9">
    <property type="entry name" value="PQ-LOOP REPEAT-CONTAINING PROTEIN 1"/>
    <property type="match status" value="1"/>
</dbReference>
<evidence type="ECO:0000256" key="4">
    <source>
        <dbReference type="ARBA" id="ARBA00023136"/>
    </source>
</evidence>
<feature type="region of interest" description="Disordered" evidence="5">
    <location>
        <begin position="267"/>
        <end position="289"/>
    </location>
</feature>
<organism evidence="8">
    <name type="scientific">Chaetomium thermophilum (strain DSM 1495 / CBS 144.50 / IMI 039719)</name>
    <name type="common">Thermochaetoides thermophila</name>
    <dbReference type="NCBI Taxonomy" id="759272"/>
    <lineage>
        <taxon>Eukaryota</taxon>
        <taxon>Fungi</taxon>
        <taxon>Dikarya</taxon>
        <taxon>Ascomycota</taxon>
        <taxon>Pezizomycotina</taxon>
        <taxon>Sordariomycetes</taxon>
        <taxon>Sordariomycetidae</taxon>
        <taxon>Sordariales</taxon>
        <taxon>Chaetomiaceae</taxon>
        <taxon>Thermochaetoides</taxon>
    </lineage>
</organism>
<dbReference type="Pfam" id="PF04193">
    <property type="entry name" value="PQ-loop"/>
    <property type="match status" value="1"/>
</dbReference>
<feature type="transmembrane region" description="Helical" evidence="6">
    <location>
        <begin position="68"/>
        <end position="89"/>
    </location>
</feature>
<comment type="subcellular location">
    <subcellularLocation>
        <location evidence="1">Membrane</location>
        <topology evidence="1">Multi-pass membrane protein</topology>
    </subcellularLocation>
</comment>
<proteinExistence type="predicted"/>
<dbReference type="STRING" id="759272.G0SGA1"/>
<feature type="transmembrane region" description="Helical" evidence="6">
    <location>
        <begin position="43"/>
        <end position="62"/>
    </location>
</feature>
<dbReference type="InterPro" id="IPR006603">
    <property type="entry name" value="PQ-loop_rpt"/>
</dbReference>
<keyword evidence="2 6" id="KW-0812">Transmembrane</keyword>
<sequence>MLMDWLKTLSGYLTPAFLVMSPILSYSDQAFSMHRNRSSAGFSLDIPLIMLVASLCRIFYYPGAKYDTALLIQSLVMVAMQIVLLKIALDHRPPPYSRGGDAATPFARAHETPRPFNFWQWRSSKPYWQFLAGLFLGLLVCEFTLSPFPTVYQSYSSFIGYFGLGVEAILPIPQILANRRVRSCKGFRFSVLASWLLGDTMKMFWFFTSKTTIPWPFKLCGLFQGSCDCLLGIQYMMYGSGSSEAPMAPTSTARSRATSLHELKPNGYTTASGHAHHPGRRISVTEKNT</sequence>
<dbReference type="InterPro" id="IPR052241">
    <property type="entry name" value="SLC66/Scramblase_ANY1"/>
</dbReference>
<keyword evidence="8" id="KW-1185">Reference proteome</keyword>
<gene>
    <name evidence="7" type="ORF">CTHT_0065590</name>
</gene>
<dbReference type="OrthoDB" id="292213at2759"/>
<dbReference type="RefSeq" id="XP_006696858.1">
    <property type="nucleotide sequence ID" value="XM_006696795.1"/>
</dbReference>
<feature type="transmembrane region" description="Helical" evidence="6">
    <location>
        <begin position="158"/>
        <end position="177"/>
    </location>
</feature>
<dbReference type="GO" id="GO:0005802">
    <property type="term" value="C:trans-Golgi network"/>
    <property type="evidence" value="ECO:0007669"/>
    <property type="project" value="TreeGrafter"/>
</dbReference>
<dbReference type="EMBL" id="GL988047">
    <property type="protein sequence ID" value="EGS17240.1"/>
    <property type="molecule type" value="Genomic_DNA"/>
</dbReference>
<dbReference type="KEGG" id="cthr:CTHT_0065590"/>
<evidence type="ECO:0000256" key="6">
    <source>
        <dbReference type="SAM" id="Phobius"/>
    </source>
</evidence>
<keyword evidence="3 6" id="KW-1133">Transmembrane helix</keyword>
<dbReference type="Gene3D" id="1.20.1280.290">
    <property type="match status" value="1"/>
</dbReference>